<feature type="region of interest" description="Disordered" evidence="1">
    <location>
        <begin position="76"/>
        <end position="99"/>
    </location>
</feature>
<keyword evidence="3" id="KW-1185">Reference proteome</keyword>
<comment type="caution">
    <text evidence="2">The sequence shown here is derived from an EMBL/GenBank/DDBJ whole genome shotgun (WGS) entry which is preliminary data.</text>
</comment>
<feature type="region of interest" description="Disordered" evidence="1">
    <location>
        <begin position="1"/>
        <end position="51"/>
    </location>
</feature>
<evidence type="ECO:0000313" key="2">
    <source>
        <dbReference type="EMBL" id="KAG5926929.1"/>
    </source>
</evidence>
<feature type="region of interest" description="Disordered" evidence="1">
    <location>
        <begin position="459"/>
        <end position="488"/>
    </location>
</feature>
<evidence type="ECO:0000313" key="3">
    <source>
        <dbReference type="Proteomes" id="UP000811619"/>
    </source>
</evidence>
<proteinExistence type="predicted"/>
<feature type="region of interest" description="Disordered" evidence="1">
    <location>
        <begin position="150"/>
        <end position="192"/>
    </location>
</feature>
<sequence length="508" mass="56366">MVSQDPTRNRLPNTGKRKNRHFSCPSSELPDAEAAHGSSKRIKLDHSTTPPPSFWDRLSIVPLCPSALQELNRRNEQQITNEKRDGTASDPKIRSSRRLRAKRVIEDRLRQRKQLDHSLLSPTRLRQIKRLADDGGPDLTDLRGCFARQEDLMSSSQSSLGRRKRGSQSPVKRDSSNTTTTRSARPHDRAFQQHLTDHNILLDGYEYPGGHVPPEPENIELIAEALAQPRPSLSPSQLPKATFREFKRADDHATKENKVISKVIPIIEGSVGDSKCTERDVLFANLDPLTDGTITHGKPDLYYGARPEELDRQVRRELHGHIIPSTQHDLAIAPNMFLEVKSSEGSAAVAKRRLAYDMALGARGQQTLHSYGASEPVFDKKAYTVGYRYQDGQLKVYATHMAPPSAPGREPTYIMTQVGAFAITNNIDTFCQGAAAYRNGRDWAKKERDEAIALANKVARGGAGGPGPNIGSATSATNTECTSQDADTNHESHVKYNTIMRYRVTGKA</sequence>
<accession>A0A8K0NJB4</accession>
<evidence type="ECO:0000256" key="1">
    <source>
        <dbReference type="SAM" id="MobiDB-lite"/>
    </source>
</evidence>
<organism evidence="2 3">
    <name type="scientific">Claviceps africana</name>
    <dbReference type="NCBI Taxonomy" id="83212"/>
    <lineage>
        <taxon>Eukaryota</taxon>
        <taxon>Fungi</taxon>
        <taxon>Dikarya</taxon>
        <taxon>Ascomycota</taxon>
        <taxon>Pezizomycotina</taxon>
        <taxon>Sordariomycetes</taxon>
        <taxon>Hypocreomycetidae</taxon>
        <taxon>Hypocreales</taxon>
        <taxon>Clavicipitaceae</taxon>
        <taxon>Claviceps</taxon>
    </lineage>
</organism>
<feature type="compositionally biased region" description="Polar residues" evidence="1">
    <location>
        <begin position="1"/>
        <end position="12"/>
    </location>
</feature>
<dbReference type="EMBL" id="SRPY01000224">
    <property type="protein sequence ID" value="KAG5926929.1"/>
    <property type="molecule type" value="Genomic_DNA"/>
</dbReference>
<protein>
    <submittedName>
        <fullName evidence="2">Uncharacterized protein</fullName>
    </submittedName>
</protein>
<dbReference type="OrthoDB" id="5336565at2759"/>
<reference evidence="2" key="1">
    <citation type="journal article" date="2020" name="bioRxiv">
        <title>Whole genome comparisons of ergot fungi reveals the divergence and evolution of species within the genus Claviceps are the result of varying mechanisms driving genome evolution and host range expansion.</title>
        <authorList>
            <person name="Wyka S.A."/>
            <person name="Mondo S.J."/>
            <person name="Liu M."/>
            <person name="Dettman J."/>
            <person name="Nalam V."/>
            <person name="Broders K.D."/>
        </authorList>
    </citation>
    <scope>NUCLEOTIDE SEQUENCE</scope>
    <source>
        <strain evidence="2">CCC 489</strain>
    </source>
</reference>
<gene>
    <name evidence="2" type="ORF">E4U42_002805</name>
</gene>
<dbReference type="Proteomes" id="UP000811619">
    <property type="component" value="Unassembled WGS sequence"/>
</dbReference>
<feature type="compositionally biased region" description="Basic and acidic residues" evidence="1">
    <location>
        <begin position="76"/>
        <end position="93"/>
    </location>
</feature>
<name>A0A8K0NJB4_9HYPO</name>
<dbReference type="AlphaFoldDB" id="A0A8K0NJB4"/>
<feature type="compositionally biased region" description="Polar residues" evidence="1">
    <location>
        <begin position="472"/>
        <end position="486"/>
    </location>
</feature>